<dbReference type="SUPFAM" id="SSF55781">
    <property type="entry name" value="GAF domain-like"/>
    <property type="match status" value="1"/>
</dbReference>
<comment type="function">
    <text evidence="5">Negative regulator of class I heat shock genes (grpE-dnaK-dnaJ and groELS operons). Prevents heat-shock induction of these operons.</text>
</comment>
<dbReference type="Pfam" id="PF01628">
    <property type="entry name" value="HrcA"/>
    <property type="match status" value="1"/>
</dbReference>
<gene>
    <name evidence="5 7" type="primary">hrcA</name>
    <name evidence="7" type="ORF">ACFOOR_07700</name>
</gene>
<protein>
    <recommendedName>
        <fullName evidence="5">Heat-inducible transcription repressor HrcA</fullName>
    </recommendedName>
</protein>
<reference evidence="8" key="1">
    <citation type="journal article" date="2019" name="Int. J. Syst. Evol. Microbiol.">
        <title>The Global Catalogue of Microorganisms (GCM) 10K type strain sequencing project: providing services to taxonomists for standard genome sequencing and annotation.</title>
        <authorList>
            <consortium name="The Broad Institute Genomics Platform"/>
            <consortium name="The Broad Institute Genome Sequencing Center for Infectious Disease"/>
            <person name="Wu L."/>
            <person name="Ma J."/>
        </authorList>
    </citation>
    <scope>NUCLEOTIDE SEQUENCE [LARGE SCALE GENOMIC DNA]</scope>
    <source>
        <strain evidence="8">KCTC 52487</strain>
    </source>
</reference>
<evidence type="ECO:0000259" key="6">
    <source>
        <dbReference type="Pfam" id="PF01628"/>
    </source>
</evidence>
<dbReference type="Gene3D" id="1.10.10.10">
    <property type="entry name" value="Winged helix-like DNA-binding domain superfamily/Winged helix DNA-binding domain"/>
    <property type="match status" value="1"/>
</dbReference>
<evidence type="ECO:0000256" key="5">
    <source>
        <dbReference type="HAMAP-Rule" id="MF_00081"/>
    </source>
</evidence>
<dbReference type="PANTHER" id="PTHR34824:SF1">
    <property type="entry name" value="HEAT-INDUCIBLE TRANSCRIPTION REPRESSOR HRCA"/>
    <property type="match status" value="1"/>
</dbReference>
<dbReference type="PANTHER" id="PTHR34824">
    <property type="entry name" value="HEAT-INDUCIBLE TRANSCRIPTION REPRESSOR HRCA"/>
    <property type="match status" value="1"/>
</dbReference>
<dbReference type="InterPro" id="IPR002571">
    <property type="entry name" value="HrcA"/>
</dbReference>
<keyword evidence="4 5" id="KW-0804">Transcription</keyword>
<dbReference type="Proteomes" id="UP001595379">
    <property type="component" value="Unassembled WGS sequence"/>
</dbReference>
<comment type="caution">
    <text evidence="7">The sequence shown here is derived from an EMBL/GenBank/DDBJ whole genome shotgun (WGS) entry which is preliminary data.</text>
</comment>
<feature type="domain" description="Heat-inducible transcription repressor HrcA C-terminal" evidence="6">
    <location>
        <begin position="117"/>
        <end position="337"/>
    </location>
</feature>
<dbReference type="RefSeq" id="WP_343164829.1">
    <property type="nucleotide sequence ID" value="NZ_JBHRSV010000012.1"/>
</dbReference>
<keyword evidence="2 5" id="KW-0805">Transcription regulation</keyword>
<sequence>MSELTRPAPSLTDLDARSRAIFRELVETYLATGEPVGSRTLSRIEGVGLSPASIRNTMADLAELGLLTAPHQSAGRMPTHAGLRLFVDGLLQIGELTGDERKDIESRMAGTGKSIPDLLSEASSLLGGLAGGAGLVLAPAREAPLKHVEFVPMSATEALAVLVFADGSVENRLMTAPSGLPTASLIEAGNFLSARLKGRTLTEARDEIRREIAERRAQLDEAASRLVESGLADWAGGEERNLIVRGRARLLDNFQAAEDLERIRMLFDDLERKEGLISLLDRARDGQGVRIFIGAENPIFSLSGSSVIVAPYMNEDRRIVGALGVIGPTRLNYARVIPLVDYTARVMGRLIEKPRG</sequence>
<dbReference type="InterPro" id="IPR036388">
    <property type="entry name" value="WH-like_DNA-bd_sf"/>
</dbReference>
<dbReference type="Gene3D" id="3.30.450.40">
    <property type="match status" value="1"/>
</dbReference>
<name>A0ABV6ZWX7_9PROT</name>
<organism evidence="7 8">
    <name type="scientific">Hyphobacterium vulgare</name>
    <dbReference type="NCBI Taxonomy" id="1736751"/>
    <lineage>
        <taxon>Bacteria</taxon>
        <taxon>Pseudomonadati</taxon>
        <taxon>Pseudomonadota</taxon>
        <taxon>Alphaproteobacteria</taxon>
        <taxon>Maricaulales</taxon>
        <taxon>Maricaulaceae</taxon>
        <taxon>Hyphobacterium</taxon>
    </lineage>
</organism>
<evidence type="ECO:0000256" key="4">
    <source>
        <dbReference type="ARBA" id="ARBA00023163"/>
    </source>
</evidence>
<comment type="similarity">
    <text evidence="5">Belongs to the HrcA family.</text>
</comment>
<dbReference type="InterPro" id="IPR021153">
    <property type="entry name" value="HrcA_C"/>
</dbReference>
<keyword evidence="8" id="KW-1185">Reference proteome</keyword>
<dbReference type="SUPFAM" id="SSF46785">
    <property type="entry name" value="Winged helix' DNA-binding domain"/>
    <property type="match status" value="1"/>
</dbReference>
<keyword evidence="3 5" id="KW-0346">Stress response</keyword>
<keyword evidence="1 5" id="KW-0678">Repressor</keyword>
<dbReference type="PIRSF" id="PIRSF005485">
    <property type="entry name" value="HrcA"/>
    <property type="match status" value="1"/>
</dbReference>
<evidence type="ECO:0000256" key="2">
    <source>
        <dbReference type="ARBA" id="ARBA00023015"/>
    </source>
</evidence>
<evidence type="ECO:0000313" key="7">
    <source>
        <dbReference type="EMBL" id="MFC2925986.1"/>
    </source>
</evidence>
<accession>A0ABV6ZWX7</accession>
<evidence type="ECO:0000256" key="3">
    <source>
        <dbReference type="ARBA" id="ARBA00023016"/>
    </source>
</evidence>
<proteinExistence type="inferred from homology"/>
<dbReference type="HAMAP" id="MF_00081">
    <property type="entry name" value="HrcA"/>
    <property type="match status" value="1"/>
</dbReference>
<dbReference type="NCBIfam" id="TIGR00331">
    <property type="entry name" value="hrcA"/>
    <property type="match status" value="1"/>
</dbReference>
<dbReference type="InterPro" id="IPR036390">
    <property type="entry name" value="WH_DNA-bd_sf"/>
</dbReference>
<evidence type="ECO:0000313" key="8">
    <source>
        <dbReference type="Proteomes" id="UP001595379"/>
    </source>
</evidence>
<dbReference type="InterPro" id="IPR029016">
    <property type="entry name" value="GAF-like_dom_sf"/>
</dbReference>
<dbReference type="EMBL" id="JBHRSV010000012">
    <property type="protein sequence ID" value="MFC2925986.1"/>
    <property type="molecule type" value="Genomic_DNA"/>
</dbReference>
<evidence type="ECO:0000256" key="1">
    <source>
        <dbReference type="ARBA" id="ARBA00022491"/>
    </source>
</evidence>